<dbReference type="SUPFAM" id="SSF54373">
    <property type="entry name" value="FAD-linked reductases, C-terminal domain"/>
    <property type="match status" value="1"/>
</dbReference>
<dbReference type="InterPro" id="IPR050281">
    <property type="entry name" value="Flavin_monoamine_oxidase"/>
</dbReference>
<dbReference type="EMBL" id="SMKL01000050">
    <property type="protein sequence ID" value="TDC48778.1"/>
    <property type="molecule type" value="Genomic_DNA"/>
</dbReference>
<dbReference type="Gene3D" id="1.20.1440.240">
    <property type="match status" value="1"/>
</dbReference>
<dbReference type="AlphaFoldDB" id="A0A4R4RH41"/>
<dbReference type="PANTHER" id="PTHR10742:SF342">
    <property type="entry name" value="AMINE OXIDASE"/>
    <property type="match status" value="1"/>
</dbReference>
<sequence length="543" mass="57887">MEAGVETTAGTPEGVSRRGFLTRVGAVGGATALYGTMEALGLIATPAHAAQEAGDFEALRPSDLPAAANGTKVAILGAGTAGLAVAYELGKAGYDCHVIEARSKPGGRALTVRRGDRLTDTDGVTQVCRFDEGHYYNAGPSRIPSHHLTIDYCRELGVAIEPMVNANAQGLYYHENTPTVNYGPLAGTAVTHRQAKADVYGYISELLAAAVDQGALDDRLTGTDGQRLVELVNSLGGLTGGRYTGNNRRGYSVAPGAGNEPGTVAGPPPALSDILQSRFGTRFATEFGFDQAMMMWQPVGGMDRIAAALASAIGGRRRITYDAPVTGIDNTSTGVRVSYRLNGRIRTLDADYCVVTIPPMVLRNLTTNFSAETKAALTVPAGANSGRMGIQFKRRFWEQDLDIYGGVTHTNMDISGIYYPSYDYFSQKGVLVGYYSGSYTNLSVAEREARALAQGAKIHGDVYHQEFDNSFSVAWPKEPYSLGAWVSWPGGRGAAYQHLLQADGNTYFAGDHLSYYTAWQTGAFLSARKVVTDLHTRVAATAA</sequence>
<dbReference type="PANTHER" id="PTHR10742">
    <property type="entry name" value="FLAVIN MONOAMINE OXIDASE"/>
    <property type="match status" value="1"/>
</dbReference>
<comment type="caution">
    <text evidence="2">The sequence shown here is derived from an EMBL/GenBank/DDBJ whole genome shotgun (WGS) entry which is preliminary data.</text>
</comment>
<feature type="domain" description="Amine oxidase" evidence="1">
    <location>
        <begin position="81"/>
        <end position="534"/>
    </location>
</feature>
<evidence type="ECO:0000313" key="3">
    <source>
        <dbReference type="Proteomes" id="UP000295621"/>
    </source>
</evidence>
<organism evidence="2 3">
    <name type="scientific">Jiangella ureilytica</name>
    <dbReference type="NCBI Taxonomy" id="2530374"/>
    <lineage>
        <taxon>Bacteria</taxon>
        <taxon>Bacillati</taxon>
        <taxon>Actinomycetota</taxon>
        <taxon>Actinomycetes</taxon>
        <taxon>Jiangellales</taxon>
        <taxon>Jiangellaceae</taxon>
        <taxon>Jiangella</taxon>
    </lineage>
</organism>
<dbReference type="GO" id="GO:0001716">
    <property type="term" value="F:L-amino-acid oxidase activity"/>
    <property type="evidence" value="ECO:0007669"/>
    <property type="project" value="TreeGrafter"/>
</dbReference>
<dbReference type="Pfam" id="PF01593">
    <property type="entry name" value="Amino_oxidase"/>
    <property type="match status" value="1"/>
</dbReference>
<dbReference type="GO" id="GO:0009063">
    <property type="term" value="P:amino acid catabolic process"/>
    <property type="evidence" value="ECO:0007669"/>
    <property type="project" value="TreeGrafter"/>
</dbReference>
<name>A0A4R4RH41_9ACTN</name>
<dbReference type="SUPFAM" id="SSF51905">
    <property type="entry name" value="FAD/NAD(P)-binding domain"/>
    <property type="match status" value="1"/>
</dbReference>
<dbReference type="InterPro" id="IPR006311">
    <property type="entry name" value="TAT_signal"/>
</dbReference>
<dbReference type="InterPro" id="IPR019546">
    <property type="entry name" value="TAT_signal_bac_arc"/>
</dbReference>
<dbReference type="PROSITE" id="PS51318">
    <property type="entry name" value="TAT"/>
    <property type="match status" value="1"/>
</dbReference>
<dbReference type="InterPro" id="IPR002937">
    <property type="entry name" value="Amino_oxidase"/>
</dbReference>
<evidence type="ECO:0000313" key="2">
    <source>
        <dbReference type="EMBL" id="TDC48778.1"/>
    </source>
</evidence>
<evidence type="ECO:0000259" key="1">
    <source>
        <dbReference type="Pfam" id="PF01593"/>
    </source>
</evidence>
<reference evidence="2 3" key="1">
    <citation type="submission" date="2019-02" db="EMBL/GenBank/DDBJ databases">
        <title>Draft genome sequences of novel Actinobacteria.</title>
        <authorList>
            <person name="Sahin N."/>
            <person name="Ay H."/>
            <person name="Saygin H."/>
        </authorList>
    </citation>
    <scope>NUCLEOTIDE SEQUENCE [LARGE SCALE GENOMIC DNA]</scope>
    <source>
        <strain evidence="2 3">KC603</strain>
    </source>
</reference>
<proteinExistence type="predicted"/>
<dbReference type="Gene3D" id="3.90.660.10">
    <property type="match status" value="1"/>
</dbReference>
<dbReference type="OrthoDB" id="337830at2"/>
<gene>
    <name evidence="2" type="ORF">E1212_20025</name>
</gene>
<dbReference type="Gene3D" id="3.50.50.60">
    <property type="entry name" value="FAD/NAD(P)-binding domain"/>
    <property type="match status" value="1"/>
</dbReference>
<protein>
    <submittedName>
        <fullName evidence="2">Flavin monoamine oxidase family protein</fullName>
    </submittedName>
</protein>
<accession>A0A4R4RH41</accession>
<keyword evidence="3" id="KW-1185">Reference proteome</keyword>
<dbReference type="InterPro" id="IPR036188">
    <property type="entry name" value="FAD/NAD-bd_sf"/>
</dbReference>
<dbReference type="NCBIfam" id="TIGR01409">
    <property type="entry name" value="TAT_signal_seq"/>
    <property type="match status" value="1"/>
</dbReference>
<dbReference type="Proteomes" id="UP000295621">
    <property type="component" value="Unassembled WGS sequence"/>
</dbReference>